<gene>
    <name evidence="1" type="ORF">MENTE1834_LOCUS44503</name>
</gene>
<proteinExistence type="predicted"/>
<dbReference type="EMBL" id="CAVMJV010000136">
    <property type="protein sequence ID" value="CAK5110759.1"/>
    <property type="molecule type" value="Genomic_DNA"/>
</dbReference>
<keyword evidence="2" id="KW-1185">Reference proteome</keyword>
<comment type="caution">
    <text evidence="1">The sequence shown here is derived from an EMBL/GenBank/DDBJ whole genome shotgun (WGS) entry which is preliminary data.</text>
</comment>
<evidence type="ECO:0000313" key="2">
    <source>
        <dbReference type="Proteomes" id="UP001497535"/>
    </source>
</evidence>
<evidence type="ECO:0000313" key="1">
    <source>
        <dbReference type="EMBL" id="CAK5110759.1"/>
    </source>
</evidence>
<reference evidence="1" key="1">
    <citation type="submission" date="2023-11" db="EMBL/GenBank/DDBJ databases">
        <authorList>
            <person name="Poullet M."/>
        </authorList>
    </citation>
    <scope>NUCLEOTIDE SEQUENCE</scope>
    <source>
        <strain evidence="1">E1834</strain>
    </source>
</reference>
<name>A0ACB1AXC8_MELEN</name>
<dbReference type="Proteomes" id="UP001497535">
    <property type="component" value="Unassembled WGS sequence"/>
</dbReference>
<accession>A0ACB1AXC8</accession>
<protein>
    <submittedName>
        <fullName evidence="1">Uncharacterized protein</fullName>
    </submittedName>
</protein>
<sequence>MHIYFRDNIADIERKLTVFFCFLFSNFCLYYFFLSSLVFVWFFLLSSLGHVSEMGRVNQKLVFFRVFFRDLKKNFLMILLVYHSTSAYDKMNWMS</sequence>
<organism evidence="1 2">
    <name type="scientific">Meloidogyne enterolobii</name>
    <name type="common">Root-knot nematode worm</name>
    <name type="synonym">Meloidogyne mayaguensis</name>
    <dbReference type="NCBI Taxonomy" id="390850"/>
    <lineage>
        <taxon>Eukaryota</taxon>
        <taxon>Metazoa</taxon>
        <taxon>Ecdysozoa</taxon>
        <taxon>Nematoda</taxon>
        <taxon>Chromadorea</taxon>
        <taxon>Rhabditida</taxon>
        <taxon>Tylenchina</taxon>
        <taxon>Tylenchomorpha</taxon>
        <taxon>Tylenchoidea</taxon>
        <taxon>Meloidogynidae</taxon>
        <taxon>Meloidogyninae</taxon>
        <taxon>Meloidogyne</taxon>
    </lineage>
</organism>